<dbReference type="SUPFAM" id="SSF52047">
    <property type="entry name" value="RNI-like"/>
    <property type="match status" value="1"/>
</dbReference>
<dbReference type="InterPro" id="IPR032675">
    <property type="entry name" value="LRR_dom_sf"/>
</dbReference>
<dbReference type="AlphaFoldDB" id="D2VI56"/>
<dbReference type="VEuPathDB" id="AmoebaDB:NAEGRDRAFT_68569"/>
<evidence type="ECO:0000313" key="1">
    <source>
        <dbReference type="EMBL" id="EFC43532.1"/>
    </source>
</evidence>
<sequence length="384" mass="45031">MKSLNSSNIPYWETQLLNQITKISDKKLIFQKKCEVCDGDSFDRSKLTKERKIEQKFVNAYCHKIEKLSAKSKRNQDLFNSIKVVNFEDVPRNLELLKPILKLFPNVEHLRLVDIFCFGMDKIKLDQIYDKCTKLELRSKYECGSTLDNIQHFPNLEYLSFYGGLTLEKADSLKQLKNLTTLQILDAKHDNHNDSMVDVCASLSEFPKLKTLIIDTNRSDMESIIQLSNSKTLSRVKLQTLLLDDFQMIQGFPELKSLTFSDCIPLIHLSKLEKLEYFEFTIPTYPGLSRVKFRFLNLGLLTSLTTLKVNQIEWEYIFGDKFRKEVCKLAKLTTLIVELYGDYDSNNCQFKEFYEWLTINLKQFNCFTITKYDKSQHKKIIIKF</sequence>
<dbReference type="GeneID" id="8853114"/>
<dbReference type="EMBL" id="GG738873">
    <property type="protein sequence ID" value="EFC43532.1"/>
    <property type="molecule type" value="Genomic_DNA"/>
</dbReference>
<evidence type="ECO:0000313" key="2">
    <source>
        <dbReference type="Proteomes" id="UP000006671"/>
    </source>
</evidence>
<proteinExistence type="predicted"/>
<name>D2VI56_NAEGR</name>
<dbReference type="Proteomes" id="UP000006671">
    <property type="component" value="Unassembled WGS sequence"/>
</dbReference>
<organism evidence="2">
    <name type="scientific">Naegleria gruberi</name>
    <name type="common">Amoeba</name>
    <dbReference type="NCBI Taxonomy" id="5762"/>
    <lineage>
        <taxon>Eukaryota</taxon>
        <taxon>Discoba</taxon>
        <taxon>Heterolobosea</taxon>
        <taxon>Tetramitia</taxon>
        <taxon>Eutetramitia</taxon>
        <taxon>Vahlkampfiidae</taxon>
        <taxon>Naegleria</taxon>
    </lineage>
</organism>
<reference evidence="1 2" key="1">
    <citation type="journal article" date="2010" name="Cell">
        <title>The genome of Naegleria gruberi illuminates early eukaryotic versatility.</title>
        <authorList>
            <person name="Fritz-Laylin L.K."/>
            <person name="Prochnik S.E."/>
            <person name="Ginger M.L."/>
            <person name="Dacks J.B."/>
            <person name="Carpenter M.L."/>
            <person name="Field M.C."/>
            <person name="Kuo A."/>
            <person name="Paredez A."/>
            <person name="Chapman J."/>
            <person name="Pham J."/>
            <person name="Shu S."/>
            <person name="Neupane R."/>
            <person name="Cipriano M."/>
            <person name="Mancuso J."/>
            <person name="Tu H."/>
            <person name="Salamov A."/>
            <person name="Lindquist E."/>
            <person name="Shapiro H."/>
            <person name="Lucas S."/>
            <person name="Grigoriev I.V."/>
            <person name="Cande W.Z."/>
            <person name="Fulton C."/>
            <person name="Rokhsar D.S."/>
            <person name="Dawson S.C."/>
        </authorList>
    </citation>
    <scope>NUCLEOTIDE SEQUENCE [LARGE SCALE GENOMIC DNA]</scope>
    <source>
        <strain evidence="1 2">NEG-M</strain>
    </source>
</reference>
<dbReference type="Gene3D" id="3.80.10.10">
    <property type="entry name" value="Ribonuclease Inhibitor"/>
    <property type="match status" value="1"/>
</dbReference>
<gene>
    <name evidence="1" type="ORF">NAEGRDRAFT_68569</name>
</gene>
<accession>D2VI56</accession>
<dbReference type="RefSeq" id="XP_002676276.1">
    <property type="nucleotide sequence ID" value="XM_002676230.1"/>
</dbReference>
<dbReference type="KEGG" id="ngr:NAEGRDRAFT_68569"/>
<protein>
    <submittedName>
        <fullName evidence="1">Predicted protein</fullName>
    </submittedName>
</protein>
<dbReference type="InParanoid" id="D2VI56"/>
<keyword evidence="2" id="KW-1185">Reference proteome</keyword>